<reference evidence="1 2" key="1">
    <citation type="submission" date="2020-02" db="EMBL/GenBank/DDBJ databases">
        <authorList>
            <person name="Ferguson B K."/>
        </authorList>
    </citation>
    <scope>NUCLEOTIDE SEQUENCE [LARGE SCALE GENOMIC DNA]</scope>
</reference>
<protein>
    <submittedName>
        <fullName evidence="1">Uncharacterized protein</fullName>
    </submittedName>
</protein>
<evidence type="ECO:0000313" key="1">
    <source>
        <dbReference type="EMBL" id="CAB0014523.1"/>
    </source>
</evidence>
<organism evidence="1 2">
    <name type="scientific">Nesidiocoris tenuis</name>
    <dbReference type="NCBI Taxonomy" id="355587"/>
    <lineage>
        <taxon>Eukaryota</taxon>
        <taxon>Metazoa</taxon>
        <taxon>Ecdysozoa</taxon>
        <taxon>Arthropoda</taxon>
        <taxon>Hexapoda</taxon>
        <taxon>Insecta</taxon>
        <taxon>Pterygota</taxon>
        <taxon>Neoptera</taxon>
        <taxon>Paraneoptera</taxon>
        <taxon>Hemiptera</taxon>
        <taxon>Heteroptera</taxon>
        <taxon>Panheteroptera</taxon>
        <taxon>Cimicomorpha</taxon>
        <taxon>Miridae</taxon>
        <taxon>Dicyphina</taxon>
        <taxon>Nesidiocoris</taxon>
    </lineage>
</organism>
<sequence length="221" mass="24822">AVDLWHSQRPRDCELSIENVSLNGVPRITSFSEINLSVKLQAVRKIRFRDVLGQLMEKAWGNCIKEPLIQEASEIRPALGGDLACRGVWEVQREALFDIRVTDTDAPSYLSRTVSTVFKTAEEEKKRKYVSACEARHATFTPLVASVDGHFAPQMSAFVKVLAERLADKWGQPQQITRSWIRTRLAFAILRASSLCIHSSRKRWRCAEDLQGGADGAALRA</sequence>
<dbReference type="AlphaFoldDB" id="A0A6H5HCF1"/>
<evidence type="ECO:0000313" key="2">
    <source>
        <dbReference type="Proteomes" id="UP000479000"/>
    </source>
</evidence>
<dbReference type="EMBL" id="CADCXU010028010">
    <property type="protein sequence ID" value="CAB0014523.1"/>
    <property type="molecule type" value="Genomic_DNA"/>
</dbReference>
<feature type="non-terminal residue" evidence="1">
    <location>
        <position position="1"/>
    </location>
</feature>
<dbReference type="Proteomes" id="UP000479000">
    <property type="component" value="Unassembled WGS sequence"/>
</dbReference>
<name>A0A6H5HCF1_9HEMI</name>
<gene>
    <name evidence="1" type="ORF">NTEN_LOCUS18949</name>
</gene>
<dbReference type="OrthoDB" id="8118845at2759"/>
<keyword evidence="2" id="KW-1185">Reference proteome</keyword>
<proteinExistence type="predicted"/>
<accession>A0A6H5HCF1</accession>